<proteinExistence type="predicted"/>
<evidence type="ECO:0000313" key="1">
    <source>
        <dbReference type="EMBL" id="MBB3891139.1"/>
    </source>
</evidence>
<dbReference type="AlphaFoldDB" id="A0A839ZZI8"/>
<name>A0A839ZZI8_9CAUL</name>
<dbReference type="RefSeq" id="WP_183771749.1">
    <property type="nucleotide sequence ID" value="NZ_JACIDK010000002.1"/>
</dbReference>
<comment type="caution">
    <text evidence="1">The sequence shown here is derived from an EMBL/GenBank/DDBJ whole genome shotgun (WGS) entry which is preliminary data.</text>
</comment>
<reference evidence="1 2" key="1">
    <citation type="submission" date="2020-08" db="EMBL/GenBank/DDBJ databases">
        <title>Genomic Encyclopedia of Type Strains, Phase IV (KMG-IV): sequencing the most valuable type-strain genomes for metagenomic binning, comparative biology and taxonomic classification.</title>
        <authorList>
            <person name="Goeker M."/>
        </authorList>
    </citation>
    <scope>NUCLEOTIDE SEQUENCE [LARGE SCALE GENOMIC DNA]</scope>
    <source>
        <strain evidence="1 2">DSM 21793</strain>
    </source>
</reference>
<protein>
    <submittedName>
        <fullName evidence="1">Uncharacterized protein</fullName>
    </submittedName>
</protein>
<dbReference type="Proteomes" id="UP000530564">
    <property type="component" value="Unassembled WGS sequence"/>
</dbReference>
<sequence>MSRPLAQRGTDAREALVEAAMQADAFVRGAADVITFSKADEIAAGLNAAGATALSRMTPTTEDDRSFRENLAAELAGEQRRDAFDKTHRSTARSGGQVAGMGLGLAAGNMGSGAAIVRALPNGSRVVRNAQPVQRLGLDMRGVTRLSAVGGATVGGGGQLAADIARGELSGARDYGAAMTAGTIGGVAGRFGGLKSAAAVTGALTPLSQSLAAGEASTVAEQIDRATHGALGGFVAGRAAGGIGTYGSSALSPKWKGHLGEGLSYAKSIARDRRAPKTQVVREFGKRKTIADQELLDGLLEAKFGRWAKLSAGQKAALRALGAKYIIDHYLPRDVGRIVGVGAAVGAAGRAPDERGPPQH</sequence>
<organism evidence="1 2">
    <name type="scientific">Phenylobacterium haematophilum</name>
    <dbReference type="NCBI Taxonomy" id="98513"/>
    <lineage>
        <taxon>Bacteria</taxon>
        <taxon>Pseudomonadati</taxon>
        <taxon>Pseudomonadota</taxon>
        <taxon>Alphaproteobacteria</taxon>
        <taxon>Caulobacterales</taxon>
        <taxon>Caulobacteraceae</taxon>
        <taxon>Phenylobacterium</taxon>
    </lineage>
</organism>
<evidence type="ECO:0000313" key="2">
    <source>
        <dbReference type="Proteomes" id="UP000530564"/>
    </source>
</evidence>
<gene>
    <name evidence="1" type="ORF">GGQ61_001856</name>
</gene>
<accession>A0A839ZZI8</accession>
<keyword evidence="2" id="KW-1185">Reference proteome</keyword>
<dbReference type="EMBL" id="JACIDK010000002">
    <property type="protein sequence ID" value="MBB3891139.1"/>
    <property type="molecule type" value="Genomic_DNA"/>
</dbReference>